<dbReference type="InterPro" id="IPR049492">
    <property type="entry name" value="BD-FAE-like_dom"/>
</dbReference>
<dbReference type="SUPFAM" id="SSF53474">
    <property type="entry name" value="alpha/beta-Hydrolases"/>
    <property type="match status" value="1"/>
</dbReference>
<sequence>MKLVFKFFCLFFIAVCVQNCSSNTSNNNEDGLDPSLYYEALNVSYGNEDRQKFDLYLPANRSLNTKTVILVHGGGWISGDKSDMNAIKDLIRIDFPNHAIVNVNYRYANEKNKPYPMQTDDITSVINHLKSNSSNYTISDNFGFIGASAGAHLSLLWSYALDTDKNIDMVCSIVGPTNLTDPEYLNNSNEDLQELLDMFGEFPETSYLEEASPLHQVTTDAPPSILFYGGKDPLIPTSQGIDLKNKLADLNVVHEFTLYENEAHGWEGLALIDTWLKLKAFMQTHLN</sequence>
<evidence type="ECO:0000313" key="5">
    <source>
        <dbReference type="Proteomes" id="UP000032578"/>
    </source>
</evidence>
<dbReference type="PANTHER" id="PTHR48081">
    <property type="entry name" value="AB HYDROLASE SUPERFAMILY PROTEIN C4A8.06C"/>
    <property type="match status" value="1"/>
</dbReference>
<dbReference type="Gene3D" id="3.40.50.1820">
    <property type="entry name" value="alpha/beta hydrolase"/>
    <property type="match status" value="1"/>
</dbReference>
<dbReference type="InterPro" id="IPR029058">
    <property type="entry name" value="AB_hydrolase_fold"/>
</dbReference>
<dbReference type="Proteomes" id="UP000032578">
    <property type="component" value="Unassembled WGS sequence"/>
</dbReference>
<comment type="caution">
    <text evidence="4">The sequence shown here is derived from an EMBL/GenBank/DDBJ whole genome shotgun (WGS) entry which is preliminary data.</text>
</comment>
<feature type="chain" id="PRO_5002325536" evidence="2">
    <location>
        <begin position="22"/>
        <end position="287"/>
    </location>
</feature>
<organism evidence="4 5">
    <name type="scientific">Neotamlana sedimentorum</name>
    <dbReference type="NCBI Taxonomy" id="1435349"/>
    <lineage>
        <taxon>Bacteria</taxon>
        <taxon>Pseudomonadati</taxon>
        <taxon>Bacteroidota</taxon>
        <taxon>Flavobacteriia</taxon>
        <taxon>Flavobacteriales</taxon>
        <taxon>Flavobacteriaceae</taxon>
        <taxon>Neotamlana</taxon>
    </lineage>
</organism>
<dbReference type="GO" id="GO:0016787">
    <property type="term" value="F:hydrolase activity"/>
    <property type="evidence" value="ECO:0007669"/>
    <property type="project" value="UniProtKB-KW"/>
</dbReference>
<keyword evidence="2" id="KW-0732">Signal</keyword>
<proteinExistence type="predicted"/>
<gene>
    <name evidence="4" type="ORF">PW52_06260</name>
</gene>
<keyword evidence="1" id="KW-0378">Hydrolase</keyword>
<dbReference type="OrthoDB" id="9777975at2"/>
<reference evidence="4 5" key="1">
    <citation type="submission" date="2014-11" db="EMBL/GenBank/DDBJ databases">
        <title>Tamlana sedimentorum sp. nov., isolated from shallow sand sediments of the Sea of Japan.</title>
        <authorList>
            <person name="Romanenko L.A."/>
        </authorList>
    </citation>
    <scope>NUCLEOTIDE SEQUENCE [LARGE SCALE GENOMIC DNA]</scope>
    <source>
        <strain evidence="4 5">JCM 19808</strain>
    </source>
</reference>
<evidence type="ECO:0000313" key="4">
    <source>
        <dbReference type="EMBL" id="KJD36200.1"/>
    </source>
</evidence>
<feature type="domain" description="BD-FAE-like" evidence="3">
    <location>
        <begin position="54"/>
        <end position="247"/>
    </location>
</feature>
<feature type="signal peptide" evidence="2">
    <location>
        <begin position="1"/>
        <end position="21"/>
    </location>
</feature>
<dbReference type="AlphaFoldDB" id="A0A0D7WAJ9"/>
<dbReference type="InterPro" id="IPR050300">
    <property type="entry name" value="GDXG_lipolytic_enzyme"/>
</dbReference>
<dbReference type="Pfam" id="PF20434">
    <property type="entry name" value="BD-FAE"/>
    <property type="match status" value="1"/>
</dbReference>
<keyword evidence="5" id="KW-1185">Reference proteome</keyword>
<evidence type="ECO:0000256" key="1">
    <source>
        <dbReference type="ARBA" id="ARBA00022801"/>
    </source>
</evidence>
<evidence type="ECO:0000256" key="2">
    <source>
        <dbReference type="SAM" id="SignalP"/>
    </source>
</evidence>
<evidence type="ECO:0000259" key="3">
    <source>
        <dbReference type="Pfam" id="PF20434"/>
    </source>
</evidence>
<dbReference type="STRING" id="1435349.PW52_06260"/>
<accession>A0A0D7WAJ9</accession>
<dbReference type="RefSeq" id="WP_044632063.1">
    <property type="nucleotide sequence ID" value="NZ_JTDW01000004.1"/>
</dbReference>
<protein>
    <submittedName>
        <fullName evidence="4">Lipase</fullName>
    </submittedName>
</protein>
<dbReference type="EMBL" id="JTDW01000004">
    <property type="protein sequence ID" value="KJD36200.1"/>
    <property type="molecule type" value="Genomic_DNA"/>
</dbReference>
<name>A0A0D7WAJ9_9FLAO</name>
<dbReference type="PATRIC" id="fig|1435349.4.peg.2216"/>